<sequence length="694" mass="77085">MDSDTGHFLFGSEPDEEQQLLNQDFLDGEPNVAAQQETADHRELQGQHHQDQQSEHHLGQSATHDYFNIDQLVASDVANWNNGFGLNYGIEYNSAQGEDNFSLFFNLDAADDTGFYEARLQDLSDTSGAAAIQELKPTVPPERLEAMCAELRASVPENTSEEIEDVDDLFRSQAASRQSPHQQQTLHAHVDDGHDDDSLDSSGSDNDAVTPQQSTAHFQSQFAHVQPQEMLAQVVQPQMNVAPVQDSTPQEDASVDETLKCLITQHGSRILQLMGQTDSRISSPVQHQQNMSNGSSAAPRMHNARGQNMGQNLQTHSSSPLHKGSVSRTASTPVNRQMPSQYPSSVPHMQSMAPSPRTPPQQQQKARPSPASVPRMNMPNNSAKDKDSNLRMQNISGQNTLANSRMQYGIGKDSVTNPSMRQDGTGQQVTSNSPISKVTPKSMARATPQKRARDIHDYSSGSPPSKRSRPTPGARPTAGARPSPVTPTSALASAPEPQQPGIVHKMWSPKLSREERVENQMEYLKASGNSNRRTIDQLLTVQFTSLNPEEKARLILPLLQGQHPLEVEGEEKTSSDPSYGAIRQREALLKAAKAIEEAEKQFAQHQSTPPHQSTPHQSTPPHQQQYVHEEDSLFIPHEQQLYSPAQQQYHPAQQYSPEHQQQYVCMQGYASAQQYRPDQQQQYIPQFQEEFQIN</sequence>
<feature type="region of interest" description="Disordered" evidence="1">
    <location>
        <begin position="173"/>
        <end position="218"/>
    </location>
</feature>
<feature type="region of interest" description="Disordered" evidence="1">
    <location>
        <begin position="410"/>
        <end position="509"/>
    </location>
</feature>
<feature type="compositionally biased region" description="Basic and acidic residues" evidence="1">
    <location>
        <begin position="38"/>
        <end position="58"/>
    </location>
</feature>
<organism evidence="2 3">
    <name type="scientific">Lentithecium fluviatile CBS 122367</name>
    <dbReference type="NCBI Taxonomy" id="1168545"/>
    <lineage>
        <taxon>Eukaryota</taxon>
        <taxon>Fungi</taxon>
        <taxon>Dikarya</taxon>
        <taxon>Ascomycota</taxon>
        <taxon>Pezizomycotina</taxon>
        <taxon>Dothideomycetes</taxon>
        <taxon>Pleosporomycetidae</taxon>
        <taxon>Pleosporales</taxon>
        <taxon>Massarineae</taxon>
        <taxon>Lentitheciaceae</taxon>
        <taxon>Lentithecium</taxon>
    </lineage>
</organism>
<feature type="region of interest" description="Disordered" evidence="1">
    <location>
        <begin position="278"/>
        <end position="391"/>
    </location>
</feature>
<dbReference type="EMBL" id="MU005630">
    <property type="protein sequence ID" value="KAF2676755.1"/>
    <property type="molecule type" value="Genomic_DNA"/>
</dbReference>
<dbReference type="Proteomes" id="UP000799291">
    <property type="component" value="Unassembled WGS sequence"/>
</dbReference>
<feature type="compositionally biased region" description="Polar residues" evidence="1">
    <location>
        <begin position="209"/>
        <end position="218"/>
    </location>
</feature>
<gene>
    <name evidence="2" type="ORF">K458DRAFT_410226</name>
</gene>
<proteinExistence type="predicted"/>
<evidence type="ECO:0000256" key="1">
    <source>
        <dbReference type="SAM" id="MobiDB-lite"/>
    </source>
</evidence>
<evidence type="ECO:0000313" key="2">
    <source>
        <dbReference type="EMBL" id="KAF2676755.1"/>
    </source>
</evidence>
<feature type="region of interest" description="Disordered" evidence="1">
    <location>
        <begin position="1"/>
        <end position="59"/>
    </location>
</feature>
<keyword evidence="3" id="KW-1185">Reference proteome</keyword>
<feature type="region of interest" description="Disordered" evidence="1">
    <location>
        <begin position="599"/>
        <end position="626"/>
    </location>
</feature>
<accession>A0A6G1IF45</accession>
<dbReference type="AlphaFoldDB" id="A0A6G1IF45"/>
<feature type="compositionally biased region" description="Polar residues" evidence="1">
    <location>
        <begin position="173"/>
        <end position="186"/>
    </location>
</feature>
<feature type="compositionally biased region" description="Polar residues" evidence="1">
    <location>
        <begin position="305"/>
        <end position="348"/>
    </location>
</feature>
<dbReference type="OrthoDB" id="3796665at2759"/>
<protein>
    <submittedName>
        <fullName evidence="2">Uncharacterized protein</fullName>
    </submittedName>
</protein>
<feature type="compositionally biased region" description="Polar residues" evidence="1">
    <location>
        <begin position="278"/>
        <end position="296"/>
    </location>
</feature>
<evidence type="ECO:0000313" key="3">
    <source>
        <dbReference type="Proteomes" id="UP000799291"/>
    </source>
</evidence>
<reference evidence="2" key="1">
    <citation type="journal article" date="2020" name="Stud. Mycol.">
        <title>101 Dothideomycetes genomes: a test case for predicting lifestyles and emergence of pathogens.</title>
        <authorList>
            <person name="Haridas S."/>
            <person name="Albert R."/>
            <person name="Binder M."/>
            <person name="Bloem J."/>
            <person name="Labutti K."/>
            <person name="Salamov A."/>
            <person name="Andreopoulos B."/>
            <person name="Baker S."/>
            <person name="Barry K."/>
            <person name="Bills G."/>
            <person name="Bluhm B."/>
            <person name="Cannon C."/>
            <person name="Castanera R."/>
            <person name="Culley D."/>
            <person name="Daum C."/>
            <person name="Ezra D."/>
            <person name="Gonzalez J."/>
            <person name="Henrissat B."/>
            <person name="Kuo A."/>
            <person name="Liang C."/>
            <person name="Lipzen A."/>
            <person name="Lutzoni F."/>
            <person name="Magnuson J."/>
            <person name="Mondo S."/>
            <person name="Nolan M."/>
            <person name="Ohm R."/>
            <person name="Pangilinan J."/>
            <person name="Park H.-J."/>
            <person name="Ramirez L."/>
            <person name="Alfaro M."/>
            <person name="Sun H."/>
            <person name="Tritt A."/>
            <person name="Yoshinaga Y."/>
            <person name="Zwiers L.-H."/>
            <person name="Turgeon B."/>
            <person name="Goodwin S."/>
            <person name="Spatafora J."/>
            <person name="Crous P."/>
            <person name="Grigoriev I."/>
        </authorList>
    </citation>
    <scope>NUCLEOTIDE SEQUENCE</scope>
    <source>
        <strain evidence="2">CBS 122367</strain>
    </source>
</reference>
<name>A0A6G1IF45_9PLEO</name>
<feature type="compositionally biased region" description="Polar residues" evidence="1">
    <location>
        <begin position="414"/>
        <end position="436"/>
    </location>
</feature>
<feature type="compositionally biased region" description="Low complexity" evidence="1">
    <location>
        <begin position="604"/>
        <end position="625"/>
    </location>
</feature>